<protein>
    <submittedName>
        <fullName evidence="2">Uncharacterized protein</fullName>
    </submittedName>
</protein>
<keyword evidence="3" id="KW-1185">Reference proteome</keyword>
<evidence type="ECO:0000313" key="2">
    <source>
        <dbReference type="EMBL" id="CAI8894558.1"/>
    </source>
</evidence>
<organism evidence="2 3">
    <name type="scientific">Methylocaldum szegediense</name>
    <dbReference type="NCBI Taxonomy" id="73780"/>
    <lineage>
        <taxon>Bacteria</taxon>
        <taxon>Pseudomonadati</taxon>
        <taxon>Pseudomonadota</taxon>
        <taxon>Gammaproteobacteria</taxon>
        <taxon>Methylococcales</taxon>
        <taxon>Methylococcaceae</taxon>
        <taxon>Methylocaldum</taxon>
    </lineage>
</organism>
<feature type="region of interest" description="Disordered" evidence="1">
    <location>
        <begin position="86"/>
        <end position="117"/>
    </location>
</feature>
<dbReference type="EMBL" id="OX458333">
    <property type="protein sequence ID" value="CAI8894558.1"/>
    <property type="molecule type" value="Genomic_DNA"/>
</dbReference>
<gene>
    <name evidence="2" type="ORF">MSZNOR_3312</name>
</gene>
<reference evidence="2 3" key="1">
    <citation type="submission" date="2023-03" db="EMBL/GenBank/DDBJ databases">
        <authorList>
            <person name="Pearce D."/>
        </authorList>
    </citation>
    <scope>NUCLEOTIDE SEQUENCE [LARGE SCALE GENOMIC DNA]</scope>
    <source>
        <strain evidence="2">Msz</strain>
    </source>
</reference>
<evidence type="ECO:0000313" key="3">
    <source>
        <dbReference type="Proteomes" id="UP001162030"/>
    </source>
</evidence>
<feature type="compositionally biased region" description="Basic residues" evidence="1">
    <location>
        <begin position="108"/>
        <end position="117"/>
    </location>
</feature>
<dbReference type="Proteomes" id="UP001162030">
    <property type="component" value="Chromosome"/>
</dbReference>
<name>A0ABM9I4W8_9GAMM</name>
<feature type="region of interest" description="Disordered" evidence="1">
    <location>
        <begin position="1"/>
        <end position="41"/>
    </location>
</feature>
<proteinExistence type="predicted"/>
<evidence type="ECO:0000256" key="1">
    <source>
        <dbReference type="SAM" id="MobiDB-lite"/>
    </source>
</evidence>
<accession>A0ABM9I4W8</accession>
<sequence length="208" mass="23133">MKPYPLSRPCPSAMGSVGRFPAQPHMSGASMASSRRRGKLRTRVPARKIESLMDLDIENAVLVLNQAYSMPSNDLSRSALAGAQVSSPRAGPVHGIRQGYPTSNLNQRNRRPRKPRARKNLLAAALDAYNRQHLLLLQHPPAENRRYNSGTLRWHNSCLRAVHERIGPDSRRPERIDHSEAFEHEYSQSLGGSLGVSNYRAAVVRNSG</sequence>